<protein>
    <submittedName>
        <fullName evidence="1">Uncharacterized protein</fullName>
    </submittedName>
</protein>
<gene>
    <name evidence="1" type="ORF">BOLC4T22329H</name>
</gene>
<accession>A0A3P6BRJ0</accession>
<sequence length="42" mass="4909">MDLGQSLPILVDVDRFRWTVVETFSSWRQEILLGANQSCIRK</sequence>
<reference evidence="1" key="1">
    <citation type="submission" date="2018-11" db="EMBL/GenBank/DDBJ databases">
        <authorList>
            <consortium name="Genoscope - CEA"/>
            <person name="William W."/>
        </authorList>
    </citation>
    <scope>NUCLEOTIDE SEQUENCE</scope>
</reference>
<dbReference type="EMBL" id="LR031873">
    <property type="protein sequence ID" value="VDD05078.1"/>
    <property type="molecule type" value="Genomic_DNA"/>
</dbReference>
<dbReference type="AlphaFoldDB" id="A0A3P6BRJ0"/>
<proteinExistence type="predicted"/>
<name>A0A3P6BRJ0_BRAOL</name>
<organism evidence="1">
    <name type="scientific">Brassica oleracea</name>
    <name type="common">Wild cabbage</name>
    <dbReference type="NCBI Taxonomy" id="3712"/>
    <lineage>
        <taxon>Eukaryota</taxon>
        <taxon>Viridiplantae</taxon>
        <taxon>Streptophyta</taxon>
        <taxon>Embryophyta</taxon>
        <taxon>Tracheophyta</taxon>
        <taxon>Spermatophyta</taxon>
        <taxon>Magnoliopsida</taxon>
        <taxon>eudicotyledons</taxon>
        <taxon>Gunneridae</taxon>
        <taxon>Pentapetalae</taxon>
        <taxon>rosids</taxon>
        <taxon>malvids</taxon>
        <taxon>Brassicales</taxon>
        <taxon>Brassicaceae</taxon>
        <taxon>Brassiceae</taxon>
        <taxon>Brassica</taxon>
    </lineage>
</organism>
<evidence type="ECO:0000313" key="1">
    <source>
        <dbReference type="EMBL" id="VDD05078.1"/>
    </source>
</evidence>